<protein>
    <recommendedName>
        <fullName evidence="4">F-box domain-containing protein</fullName>
    </recommendedName>
</protein>
<name>A0A8H6IHK5_9AGAR</name>
<dbReference type="AlphaFoldDB" id="A0A8H6IHK5"/>
<gene>
    <name evidence="2" type="ORF">DFP72DRAFT_1108581</name>
</gene>
<evidence type="ECO:0008006" key="4">
    <source>
        <dbReference type="Google" id="ProtNLM"/>
    </source>
</evidence>
<keyword evidence="3" id="KW-1185">Reference proteome</keyword>
<feature type="compositionally biased region" description="Low complexity" evidence="1">
    <location>
        <begin position="28"/>
        <end position="46"/>
    </location>
</feature>
<sequence length="389" mass="43860">MGKRKGPSRSQKKPAPRKKVKQDESVLTAPTEATQQQATHAPAIAPIVTDNPTTIQPDGEDAASLSERAAQDPVIVAPAAIESTSTEQREGEELTGTNDTKQKTILEPDILRRIFHDIILRGPPDSTPGEFSTPWHFAGFKHPVINSAAHATLRSVCKHWEEIIVDEINLWRDIHIDGKRIPSPPKSWRKGWGRDPENYLEPPYEDERSQESPINLGPGMLELLHAAMDKPRIRSLSISTEDVHFVKDLFDPGVYLNERSMWEREMKALRPTILTLSTLPPSGADALNGIRTRKQCQIEAVDEIEHDRPRKKFKVWPELHTHRIRTRDKGWMGDQERCALPVERAPALRHLELELYIIKKAACISATFDSIDHLTASPSKSRPPWPIGD</sequence>
<proteinExistence type="predicted"/>
<organism evidence="2 3">
    <name type="scientific">Ephemerocybe angulata</name>
    <dbReference type="NCBI Taxonomy" id="980116"/>
    <lineage>
        <taxon>Eukaryota</taxon>
        <taxon>Fungi</taxon>
        <taxon>Dikarya</taxon>
        <taxon>Basidiomycota</taxon>
        <taxon>Agaricomycotina</taxon>
        <taxon>Agaricomycetes</taxon>
        <taxon>Agaricomycetidae</taxon>
        <taxon>Agaricales</taxon>
        <taxon>Agaricineae</taxon>
        <taxon>Psathyrellaceae</taxon>
        <taxon>Ephemerocybe</taxon>
    </lineage>
</organism>
<dbReference type="Proteomes" id="UP000521943">
    <property type="component" value="Unassembled WGS sequence"/>
</dbReference>
<evidence type="ECO:0000313" key="3">
    <source>
        <dbReference type="Proteomes" id="UP000521943"/>
    </source>
</evidence>
<evidence type="ECO:0000313" key="2">
    <source>
        <dbReference type="EMBL" id="KAF6765671.1"/>
    </source>
</evidence>
<dbReference type="EMBL" id="JACGCI010000002">
    <property type="protein sequence ID" value="KAF6765671.1"/>
    <property type="molecule type" value="Genomic_DNA"/>
</dbReference>
<feature type="region of interest" description="Disordered" evidence="1">
    <location>
        <begin position="1"/>
        <end position="73"/>
    </location>
</feature>
<accession>A0A8H6IHK5</accession>
<evidence type="ECO:0000256" key="1">
    <source>
        <dbReference type="SAM" id="MobiDB-lite"/>
    </source>
</evidence>
<feature type="compositionally biased region" description="Basic residues" evidence="1">
    <location>
        <begin position="1"/>
        <end position="20"/>
    </location>
</feature>
<comment type="caution">
    <text evidence="2">The sequence shown here is derived from an EMBL/GenBank/DDBJ whole genome shotgun (WGS) entry which is preliminary data.</text>
</comment>
<reference evidence="2 3" key="1">
    <citation type="submission" date="2020-07" db="EMBL/GenBank/DDBJ databases">
        <title>Comparative genomics of pyrophilous fungi reveals a link between fire events and developmental genes.</title>
        <authorList>
            <consortium name="DOE Joint Genome Institute"/>
            <person name="Steindorff A.S."/>
            <person name="Carver A."/>
            <person name="Calhoun S."/>
            <person name="Stillman K."/>
            <person name="Liu H."/>
            <person name="Lipzen A."/>
            <person name="Pangilinan J."/>
            <person name="Labutti K."/>
            <person name="Bruns T.D."/>
            <person name="Grigoriev I.V."/>
        </authorList>
    </citation>
    <scope>NUCLEOTIDE SEQUENCE [LARGE SCALE GENOMIC DNA]</scope>
    <source>
        <strain evidence="2 3">CBS 144469</strain>
    </source>
</reference>